<dbReference type="PANTHER" id="PTHR46594:SF4">
    <property type="entry name" value="P-TYPE CATION-TRANSPORTING ATPASE"/>
    <property type="match status" value="1"/>
</dbReference>
<dbReference type="GO" id="GO:0030003">
    <property type="term" value="P:intracellular monoatomic cation homeostasis"/>
    <property type="evidence" value="ECO:0007669"/>
    <property type="project" value="UniProtKB-ARBA"/>
</dbReference>
<evidence type="ECO:0000256" key="2">
    <source>
        <dbReference type="ARBA" id="ARBA00022692"/>
    </source>
</evidence>
<evidence type="ECO:0000313" key="10">
    <source>
        <dbReference type="Proteomes" id="UP000016931"/>
    </source>
</evidence>
<dbReference type="GO" id="GO:0016887">
    <property type="term" value="F:ATP hydrolysis activity"/>
    <property type="evidence" value="ECO:0007669"/>
    <property type="project" value="InterPro"/>
</dbReference>
<dbReference type="InterPro" id="IPR059000">
    <property type="entry name" value="ATPase_P-type_domA"/>
</dbReference>
<dbReference type="Gene3D" id="3.40.50.1000">
    <property type="entry name" value="HAD superfamily/HAD-like"/>
    <property type="match status" value="1"/>
</dbReference>
<feature type="transmembrane region" description="Helical" evidence="7">
    <location>
        <begin position="790"/>
        <end position="811"/>
    </location>
</feature>
<dbReference type="InterPro" id="IPR044492">
    <property type="entry name" value="P_typ_ATPase_HD_dom"/>
</dbReference>
<organism evidence="9 10">
    <name type="scientific">Sphaerulina musiva (strain SO2202)</name>
    <name type="common">Poplar stem canker fungus</name>
    <name type="synonym">Septoria musiva</name>
    <dbReference type="NCBI Taxonomy" id="692275"/>
    <lineage>
        <taxon>Eukaryota</taxon>
        <taxon>Fungi</taxon>
        <taxon>Dikarya</taxon>
        <taxon>Ascomycota</taxon>
        <taxon>Pezizomycotina</taxon>
        <taxon>Dothideomycetes</taxon>
        <taxon>Dothideomycetidae</taxon>
        <taxon>Mycosphaerellales</taxon>
        <taxon>Mycosphaerellaceae</taxon>
        <taxon>Sphaerulina</taxon>
    </lineage>
</organism>
<dbReference type="FunFam" id="2.70.150.10:FF:000002">
    <property type="entry name" value="Copper-transporting ATPase 1, putative"/>
    <property type="match status" value="1"/>
</dbReference>
<dbReference type="CDD" id="cd00371">
    <property type="entry name" value="HMA"/>
    <property type="match status" value="1"/>
</dbReference>
<keyword evidence="2 7" id="KW-0812">Transmembrane</keyword>
<dbReference type="HOGENOM" id="CLU_001771_0_0_1"/>
<keyword evidence="5 7" id="KW-1133">Transmembrane helix</keyword>
<reference evidence="9 10" key="1">
    <citation type="journal article" date="2012" name="PLoS Pathog.">
        <title>Diverse lifestyles and strategies of plant pathogenesis encoded in the genomes of eighteen Dothideomycetes fungi.</title>
        <authorList>
            <person name="Ohm R.A."/>
            <person name="Feau N."/>
            <person name="Henrissat B."/>
            <person name="Schoch C.L."/>
            <person name="Horwitz B.A."/>
            <person name="Barry K.W."/>
            <person name="Condon B.J."/>
            <person name="Copeland A.C."/>
            <person name="Dhillon B."/>
            <person name="Glaser F."/>
            <person name="Hesse C.N."/>
            <person name="Kosti I."/>
            <person name="LaButti K."/>
            <person name="Lindquist E.A."/>
            <person name="Lucas S."/>
            <person name="Salamov A.A."/>
            <person name="Bradshaw R.E."/>
            <person name="Ciuffetti L."/>
            <person name="Hamelin R.C."/>
            <person name="Kema G.H.J."/>
            <person name="Lawrence C."/>
            <person name="Scott J.A."/>
            <person name="Spatafora J.W."/>
            <person name="Turgeon B.G."/>
            <person name="de Wit P.J.G.M."/>
            <person name="Zhong S."/>
            <person name="Goodwin S.B."/>
            <person name="Grigoriev I.V."/>
        </authorList>
    </citation>
    <scope>NUCLEOTIDE SEQUENCE [LARGE SCALE GENOMIC DNA]</scope>
    <source>
        <strain evidence="9 10">SO2202</strain>
    </source>
</reference>
<dbReference type="SUPFAM" id="SSF56784">
    <property type="entry name" value="HAD-like"/>
    <property type="match status" value="1"/>
</dbReference>
<dbReference type="SUPFAM" id="SSF81653">
    <property type="entry name" value="Calcium ATPase, transduction domain A"/>
    <property type="match status" value="1"/>
</dbReference>
<dbReference type="InterPro" id="IPR018303">
    <property type="entry name" value="ATPase_P-typ_P_site"/>
</dbReference>
<keyword evidence="3 7" id="KW-0479">Metal-binding</keyword>
<evidence type="ECO:0000256" key="4">
    <source>
        <dbReference type="ARBA" id="ARBA00022967"/>
    </source>
</evidence>
<keyword evidence="7" id="KW-0547">Nucleotide-binding</keyword>
<dbReference type="SUPFAM" id="SSF81665">
    <property type="entry name" value="Calcium ATPase, transmembrane domain M"/>
    <property type="match status" value="1"/>
</dbReference>
<dbReference type="GO" id="GO:0019829">
    <property type="term" value="F:ATPase-coupled monoatomic cation transmembrane transporter activity"/>
    <property type="evidence" value="ECO:0007669"/>
    <property type="project" value="InterPro"/>
</dbReference>
<feature type="domain" description="HMA" evidence="8">
    <location>
        <begin position="578"/>
        <end position="646"/>
    </location>
</feature>
<dbReference type="InterPro" id="IPR008250">
    <property type="entry name" value="ATPase_P-typ_transduc_dom_A_sf"/>
</dbReference>
<dbReference type="Pfam" id="PF00122">
    <property type="entry name" value="E1-E2_ATPase"/>
    <property type="match status" value="1"/>
</dbReference>
<dbReference type="NCBIfam" id="TIGR01525">
    <property type="entry name" value="ATPase-IB_hvy"/>
    <property type="match status" value="1"/>
</dbReference>
<dbReference type="SUPFAM" id="SSF55008">
    <property type="entry name" value="HMA, heavy metal-associated domain"/>
    <property type="match status" value="1"/>
</dbReference>
<dbReference type="InterPro" id="IPR001757">
    <property type="entry name" value="P_typ_ATPase"/>
</dbReference>
<dbReference type="Pfam" id="PF00403">
    <property type="entry name" value="HMA"/>
    <property type="match status" value="1"/>
</dbReference>
<name>N1QF50_SPHMS</name>
<dbReference type="Proteomes" id="UP000016931">
    <property type="component" value="Unassembled WGS sequence"/>
</dbReference>
<gene>
    <name evidence="9" type="ORF">SEPMUDRAFT_72698</name>
</gene>
<keyword evidence="10" id="KW-1185">Reference proteome</keyword>
<keyword evidence="6 7" id="KW-0472">Membrane</keyword>
<dbReference type="PRINTS" id="PR00119">
    <property type="entry name" value="CATATPASE"/>
</dbReference>
<dbReference type="InterPro" id="IPR036412">
    <property type="entry name" value="HAD-like_sf"/>
</dbReference>
<dbReference type="OMA" id="NIASSCC"/>
<dbReference type="OrthoDB" id="432719at2759"/>
<proteinExistence type="inferred from homology"/>
<comment type="similarity">
    <text evidence="7">Belongs to the cation transport ATPase (P-type) (TC 3.A.3) family. Type IB subfamily.</text>
</comment>
<feature type="transmembrane region" description="Helical" evidence="7">
    <location>
        <begin position="974"/>
        <end position="996"/>
    </location>
</feature>
<evidence type="ECO:0000313" key="9">
    <source>
        <dbReference type="EMBL" id="EMF09722.1"/>
    </source>
</evidence>
<dbReference type="PANTHER" id="PTHR46594">
    <property type="entry name" value="P-TYPE CATION-TRANSPORTING ATPASE"/>
    <property type="match status" value="1"/>
</dbReference>
<dbReference type="GO" id="GO:0046872">
    <property type="term" value="F:metal ion binding"/>
    <property type="evidence" value="ECO:0007669"/>
    <property type="project" value="UniProtKB-KW"/>
</dbReference>
<dbReference type="Gene3D" id="3.40.1110.10">
    <property type="entry name" value="Calcium-transporting ATPase, cytoplasmic domain N"/>
    <property type="match status" value="1"/>
</dbReference>
<dbReference type="InterPro" id="IPR006121">
    <property type="entry name" value="HMA_dom"/>
</dbReference>
<protein>
    <submittedName>
        <fullName evidence="9">Heavy metal translocatin</fullName>
    </submittedName>
</protein>
<evidence type="ECO:0000256" key="5">
    <source>
        <dbReference type="ARBA" id="ARBA00022989"/>
    </source>
</evidence>
<dbReference type="Pfam" id="PF24534">
    <property type="entry name" value="HMA_PCA1"/>
    <property type="match status" value="1"/>
</dbReference>
<comment type="subcellular location">
    <subcellularLocation>
        <location evidence="1 7">Membrane</location>
    </subcellularLocation>
</comment>
<sequence>MSSPASSRRRGCNDECLRRIAARLCALNDCSRLAEQGSEAESAENEVCCGVSSAGVVASNGKTEEIRDCCSASAGQEVKCVVKETISSKPNVDCSGGGGGCCVSAGEEDEQSKANDGGCCPGSSGVAASRQECCSEDKPQIGGCCSVSNEDAALARSCCSEDRSKGANCCSGNIDNAVLPQKSCFEDKSESVSKCAKSEGVEQVSKQDCCAAKPTCGTSSGCCGGNDEEKIIPEKGCSLESGPIAKATCCDTADVAAKSSCGSSSDCCGGADNDRGLPDKGCCSESTPVAKVTCCSTADTATKSSCDSSNGCCGSADNDRRLPPEKGCSSESAPVAKATCCSSTDIQANPSRGTSSGCCSGDNKIADKACSQSVAYAGASCCDTANTAAKPSRGTSAGCCRDEDDINVVLEKCCQSESTSVAKPKCCGTNDKATDECCKAPVATLAATSGSDIHCTDKCCEDNTSCDATPESGAGGCVDHLQLALDRYEAALRRGLCLCRMAIEQLGFNCCKSDPAQGVTRAVKGSCNAAVLEKNATDLEVNIHSRCSSDLPKKEAIVVSSVEHNQNDLDIEAAAGREHVVLNVSGMTCTGCSKKMMNVLAGVRGLSNAQVTFVSGSAEFDLDSSVCDNVEQVVLRIEKETGFRCLRIISGRQELSVLMTAATARQMHETAMLGLMSVTKGKKGLYNIAYDPTLVGARSLLPPDATLAPPSDDASIAEGKRRLIETACSTVLAAILTIPVVVLEWSDTPVPHRKVSIIALVLGTCVQIIAVPEFYVGALKSLIYSHVIEMDMLVVISITAAYVYSVVAFGLQRAGISLEQEAFFETSTMLITLVLLGRLIAAWARMRAVSAVSLRSLQADSALLVGHTGETTEIDARLLHFGDQISIPPHARIVTDGQVVSGLSEVDESMVTGESLPVEKQVGDKVIAGTINGSGVMQVAITRLPGENSITDIAKLVENAVASKPRVQDLADKVASWFIPVVVGIAILVFCIWVAIAIEVRDRNAGGAIGLSITYAIAVLAISCPCALGLAVPMVLVIAGGIAARAGVIIKAADAIERSYKITDVVFDKTGTLTEGDLQVVRESTISHEITLSDEETRALTFALVTDNPHPVSVSVAAYLAATYPKQAKKSLQSIVSIPGAGIEAQYGDINIKAGNPYWLEVESHPEVTHFLQDAMTTFCITLNGKLVAVYGLQSTLRSNASSVIAELNGRGITCHIVSGDNSEAVSLVASSLNIPPANITSRSSPAQKQQYVQRLQSTHNKKVLFLGDGTNDAVAIAQADVGVQMGSTSDVTGAVADVVLLSHRLESVIFLLELSRAAVWRIVFNFVWSAVYNVFAILLAAGAFVRVRIPPAYAGLGEMVSVVPVIVAAATLGMGLGRGQGKK</sequence>
<evidence type="ECO:0000256" key="7">
    <source>
        <dbReference type="RuleBase" id="RU362081"/>
    </source>
</evidence>
<evidence type="ECO:0000256" key="1">
    <source>
        <dbReference type="ARBA" id="ARBA00004370"/>
    </source>
</evidence>
<dbReference type="Pfam" id="PF00702">
    <property type="entry name" value="Hydrolase"/>
    <property type="match status" value="1"/>
</dbReference>
<dbReference type="GO" id="GO:0005524">
    <property type="term" value="F:ATP binding"/>
    <property type="evidence" value="ECO:0007669"/>
    <property type="project" value="UniProtKB-UniRule"/>
</dbReference>
<dbReference type="NCBIfam" id="TIGR01494">
    <property type="entry name" value="ATPase_P-type"/>
    <property type="match status" value="2"/>
</dbReference>
<feature type="transmembrane region" description="Helical" evidence="7">
    <location>
        <begin position="723"/>
        <end position="743"/>
    </location>
</feature>
<accession>N1QF50</accession>
<dbReference type="InterPro" id="IPR023298">
    <property type="entry name" value="ATPase_P-typ_TM_dom_sf"/>
</dbReference>
<dbReference type="SFLD" id="SFLDS00003">
    <property type="entry name" value="Haloacid_Dehalogenase"/>
    <property type="match status" value="1"/>
</dbReference>
<feature type="transmembrane region" description="Helical" evidence="7">
    <location>
        <begin position="1323"/>
        <end position="1348"/>
    </location>
</feature>
<feature type="transmembrane region" description="Helical" evidence="7">
    <location>
        <begin position="1016"/>
        <end position="1042"/>
    </location>
</feature>
<keyword evidence="7" id="KW-0067">ATP-binding</keyword>
<dbReference type="STRING" id="692275.N1QF50"/>
<evidence type="ECO:0000259" key="8">
    <source>
        <dbReference type="PROSITE" id="PS50846"/>
    </source>
</evidence>
<dbReference type="GO" id="GO:0016020">
    <property type="term" value="C:membrane"/>
    <property type="evidence" value="ECO:0007669"/>
    <property type="project" value="UniProtKB-SubCell"/>
</dbReference>
<feature type="transmembrane region" description="Helical" evidence="7">
    <location>
        <begin position="1360"/>
        <end position="1378"/>
    </location>
</feature>
<dbReference type="GeneID" id="27907138"/>
<feature type="transmembrane region" description="Helical" evidence="7">
    <location>
        <begin position="755"/>
        <end position="778"/>
    </location>
</feature>
<dbReference type="InterPro" id="IPR027256">
    <property type="entry name" value="P-typ_ATPase_IB"/>
</dbReference>
<keyword evidence="4" id="KW-1278">Translocase</keyword>
<dbReference type="InterPro" id="IPR023214">
    <property type="entry name" value="HAD_sf"/>
</dbReference>
<dbReference type="eggNOG" id="KOG0207">
    <property type="taxonomic scope" value="Eukaryota"/>
</dbReference>
<dbReference type="PROSITE" id="PS00154">
    <property type="entry name" value="ATPASE_E1_E2"/>
    <property type="match status" value="1"/>
</dbReference>
<dbReference type="InterPro" id="IPR056236">
    <property type="entry name" value="HMA_PCA1"/>
</dbReference>
<feature type="transmembrane region" description="Helical" evidence="7">
    <location>
        <begin position="823"/>
        <end position="844"/>
    </location>
</feature>
<dbReference type="EMBL" id="KB456269">
    <property type="protein sequence ID" value="EMF09722.1"/>
    <property type="molecule type" value="Genomic_DNA"/>
</dbReference>
<dbReference type="Gene3D" id="3.30.70.100">
    <property type="match status" value="1"/>
</dbReference>
<dbReference type="RefSeq" id="XP_016757843.1">
    <property type="nucleotide sequence ID" value="XM_016910001.1"/>
</dbReference>
<dbReference type="Gene3D" id="2.70.150.10">
    <property type="entry name" value="Calcium-transporting ATPase, cytoplasmic transduction domain A"/>
    <property type="match status" value="1"/>
</dbReference>
<evidence type="ECO:0000256" key="3">
    <source>
        <dbReference type="ARBA" id="ARBA00022723"/>
    </source>
</evidence>
<dbReference type="SFLD" id="SFLDF00027">
    <property type="entry name" value="p-type_atpase"/>
    <property type="match status" value="1"/>
</dbReference>
<dbReference type="NCBIfam" id="TIGR01511">
    <property type="entry name" value="ATPase-IB1_Cu"/>
    <property type="match status" value="1"/>
</dbReference>
<dbReference type="InterPro" id="IPR023299">
    <property type="entry name" value="ATPase_P-typ_cyto_dom_N"/>
</dbReference>
<evidence type="ECO:0000256" key="6">
    <source>
        <dbReference type="ARBA" id="ARBA00023136"/>
    </source>
</evidence>
<dbReference type="SFLD" id="SFLDG00002">
    <property type="entry name" value="C1.7:_P-type_atpase_like"/>
    <property type="match status" value="1"/>
</dbReference>
<dbReference type="PROSITE" id="PS50846">
    <property type="entry name" value="HMA_2"/>
    <property type="match status" value="1"/>
</dbReference>
<dbReference type="InterPro" id="IPR036163">
    <property type="entry name" value="HMA_dom_sf"/>
</dbReference>